<dbReference type="EMBL" id="QNGE01004853">
    <property type="protein sequence ID" value="KAA3672477.1"/>
    <property type="molecule type" value="Genomic_DNA"/>
</dbReference>
<gene>
    <name evidence="3" type="ORF">DEA37_0013831</name>
</gene>
<dbReference type="PANTHER" id="PTHR15000:SF1">
    <property type="entry name" value="ERYTHROID DIFFERENTIATION-RELATED FACTOR 1"/>
    <property type="match status" value="1"/>
</dbReference>
<protein>
    <recommendedName>
        <fullName evidence="2">EDRF1 N-terminal domain-containing protein</fullName>
    </recommendedName>
</protein>
<dbReference type="GO" id="GO:0045893">
    <property type="term" value="P:positive regulation of DNA-templated transcription"/>
    <property type="evidence" value="ECO:0007669"/>
    <property type="project" value="TreeGrafter"/>
</dbReference>
<organism evidence="3 4">
    <name type="scientific">Paragonimus westermani</name>
    <dbReference type="NCBI Taxonomy" id="34504"/>
    <lineage>
        <taxon>Eukaryota</taxon>
        <taxon>Metazoa</taxon>
        <taxon>Spiralia</taxon>
        <taxon>Lophotrochozoa</taxon>
        <taxon>Platyhelminthes</taxon>
        <taxon>Trematoda</taxon>
        <taxon>Digenea</taxon>
        <taxon>Plagiorchiida</taxon>
        <taxon>Troglotremata</taxon>
        <taxon>Troglotrematidae</taxon>
        <taxon>Paragonimus</taxon>
    </lineage>
</organism>
<comment type="caution">
    <text evidence="3">The sequence shown here is derived from an EMBL/GenBank/DDBJ whole genome shotgun (WGS) entry which is preliminary data.</text>
</comment>
<evidence type="ECO:0000256" key="1">
    <source>
        <dbReference type="SAM" id="MobiDB-lite"/>
    </source>
</evidence>
<name>A0A5J4NAH7_9TREM</name>
<evidence type="ECO:0000313" key="3">
    <source>
        <dbReference type="EMBL" id="KAA3672477.1"/>
    </source>
</evidence>
<evidence type="ECO:0000313" key="4">
    <source>
        <dbReference type="Proteomes" id="UP000324629"/>
    </source>
</evidence>
<dbReference type="PANTHER" id="PTHR15000">
    <property type="entry name" value="ERYTHROID DIFFERENTIATION-RELATED FACTOR 1"/>
    <property type="match status" value="1"/>
</dbReference>
<reference evidence="3 4" key="1">
    <citation type="journal article" date="2019" name="Gigascience">
        <title>Whole-genome sequence of the oriental lung fluke Paragonimus westermani.</title>
        <authorList>
            <person name="Oey H."/>
            <person name="Zakrzewski M."/>
            <person name="Narain K."/>
            <person name="Devi K.R."/>
            <person name="Agatsuma T."/>
            <person name="Nawaratna S."/>
            <person name="Gobert G.N."/>
            <person name="Jones M.K."/>
            <person name="Ragan M.A."/>
            <person name="McManus D.P."/>
            <person name="Krause L."/>
        </authorList>
    </citation>
    <scope>NUCLEOTIDE SEQUENCE [LARGE SCALE GENOMIC DNA]</scope>
    <source>
        <strain evidence="3 4">IND2009</strain>
    </source>
</reference>
<feature type="compositionally biased region" description="Basic and acidic residues" evidence="1">
    <location>
        <begin position="166"/>
        <end position="179"/>
    </location>
</feature>
<feature type="compositionally biased region" description="Basic and acidic residues" evidence="1">
    <location>
        <begin position="137"/>
        <end position="151"/>
    </location>
</feature>
<dbReference type="Proteomes" id="UP000324629">
    <property type="component" value="Unassembled WGS sequence"/>
</dbReference>
<feature type="domain" description="EDRF1 N-terminal" evidence="2">
    <location>
        <begin position="4"/>
        <end position="367"/>
    </location>
</feature>
<dbReference type="AlphaFoldDB" id="A0A5J4NAH7"/>
<sequence>MHLSFTIANRFLAQLDSIDVVSGIRNLKSLAKIVLDPSQRTSIMVHRIGNTWLLDEFNIDSFLLAGEQSPQWHWLRKFLSRKNFYLCAEAFSRNTLVLRDLYIKFLYHTLPCGTDIVEKYLPAPTTSSDSSPEVDEDSPKSEHPALQHTADDSSPSHLVESSQRSDNVRHSVGTRERTKSSSKRPWAANPDEYLHMAKWQLQDLSFLVGSDLAIFGTPKHPCISLKLSPMHESINVLTGVDIWLENLLNEVPEVAMCYHHEGIVMQEYEIYKTCDLPPVAGFETKDIYRTVQNLIMFLKRNATQEGHTYWLVKEPGIDVVKLYDFTTLCDNDMSADQNSPDRPTDEESSTNPFIFPVATLCYRLAERRFKECRSRRDGEMSRSLCADNPFVNERGNLLDALRLVRNCLNLISLVEHPDSTTYQHGLTAFGSSATGFGDLKMRAVLLLCQIYLVTPCSLINSCIRQLQSVVQRGNAVSSMSLEDLSRDFESSEQSGSSNSIDVKINENFTVVEAQVEEFTSHPDQERLDRRLLGNLLMETFKSSNASSLSQFATGMIESFNTAIPVDPSTRHYRTNDLQCQPISDGGGVSKVPSQKDSPTLLLTVALLKLYLRRAQEYWSRSHQQNSVRFSAVSLPVNSLKTVIYHTLPAILLLEHFVPDNYSSSLCHPDLSQDEITCPNCGAIGLAVNRSLPFDISRGLLVDMLHIASCLFPAAIICFVDALHHVEKEDADVLKIEPLCLDSSDCLLIREICPEGGKLLRLLIDTMSSVPITGQMADTSRSGTPYSPNRWFDVLLLAARCLRRVFSAKPGQLFRGEDGQSGVTKQLKPCTIDNKLVGSEVQSLMDIRPHAVKIQTSFHWWPVLVNMYLIALRQNWLDGADSEVVSERM</sequence>
<dbReference type="InterPro" id="IPR056582">
    <property type="entry name" value="EDRF1_N"/>
</dbReference>
<evidence type="ECO:0000259" key="2">
    <source>
        <dbReference type="Pfam" id="PF23788"/>
    </source>
</evidence>
<feature type="compositionally biased region" description="Polar residues" evidence="1">
    <location>
        <begin position="152"/>
        <end position="165"/>
    </location>
</feature>
<dbReference type="Pfam" id="PF23788">
    <property type="entry name" value="EDRF1_N"/>
    <property type="match status" value="1"/>
</dbReference>
<accession>A0A5J4NAH7</accession>
<proteinExistence type="predicted"/>
<keyword evidence="4" id="KW-1185">Reference proteome</keyword>
<feature type="region of interest" description="Disordered" evidence="1">
    <location>
        <begin position="123"/>
        <end position="186"/>
    </location>
</feature>